<dbReference type="Pfam" id="PF04566">
    <property type="entry name" value="RNA_pol_Rpb2_4"/>
    <property type="match status" value="1"/>
</dbReference>
<dbReference type="EMBL" id="MN740327">
    <property type="protein sequence ID" value="QHU00480.1"/>
    <property type="molecule type" value="Genomic_DNA"/>
</dbReference>
<dbReference type="InterPro" id="IPR014724">
    <property type="entry name" value="RNA_pol_RPB2_OB-fold"/>
</dbReference>
<feature type="domain" description="DNA-directed RNA polymerase subunit 2 hybrid-binding" evidence="10">
    <location>
        <begin position="832"/>
        <end position="1215"/>
    </location>
</feature>
<dbReference type="Pfam" id="PF04560">
    <property type="entry name" value="RNA_pol_Rpb2_7"/>
    <property type="match status" value="1"/>
</dbReference>
<dbReference type="InterPro" id="IPR007646">
    <property type="entry name" value="RNA_pol_Rpb2_4"/>
</dbReference>
<dbReference type="GO" id="GO:0046872">
    <property type="term" value="F:metal ion binding"/>
    <property type="evidence" value="ECO:0007669"/>
    <property type="project" value="UniProtKB-KW"/>
</dbReference>
<evidence type="ECO:0000256" key="3">
    <source>
        <dbReference type="ARBA" id="ARBA00022478"/>
    </source>
</evidence>
<dbReference type="InterPro" id="IPR015712">
    <property type="entry name" value="DNA-dir_RNA_pol_su2"/>
</dbReference>
<dbReference type="InterPro" id="IPR007121">
    <property type="entry name" value="RNA_pol_bsu_CS"/>
</dbReference>
<feature type="domain" description="RNA polymerase Rpb2" evidence="15">
    <location>
        <begin position="563"/>
        <end position="623"/>
    </location>
</feature>
<dbReference type="InterPro" id="IPR037033">
    <property type="entry name" value="DNA-dir_RNAP_su2_hyb_sf"/>
</dbReference>
<dbReference type="Pfam" id="PF04565">
    <property type="entry name" value="RNA_pol_Rpb2_3"/>
    <property type="match status" value="1"/>
</dbReference>
<dbReference type="EC" id="2.7.7.6" evidence="2"/>
<dbReference type="InterPro" id="IPR007645">
    <property type="entry name" value="RNA_pol_Rpb2_3"/>
</dbReference>
<keyword evidence="7" id="KW-0862">Zinc</keyword>
<dbReference type="Gene3D" id="3.90.1110.10">
    <property type="entry name" value="RNA polymerase Rpb2, domain 2"/>
    <property type="match status" value="1"/>
</dbReference>
<evidence type="ECO:0000256" key="2">
    <source>
        <dbReference type="ARBA" id="ARBA00012418"/>
    </source>
</evidence>
<feature type="domain" description="RNA polymerase Rpb2" evidence="11">
    <location>
        <begin position="1217"/>
        <end position="1304"/>
    </location>
</feature>
<dbReference type="CDD" id="cd00653">
    <property type="entry name" value="RNA_pol_B_RPB2"/>
    <property type="match status" value="1"/>
</dbReference>
<dbReference type="GO" id="GO:0000428">
    <property type="term" value="C:DNA-directed RNA polymerase complex"/>
    <property type="evidence" value="ECO:0007669"/>
    <property type="project" value="UniProtKB-KW"/>
</dbReference>
<dbReference type="Pfam" id="PF04563">
    <property type="entry name" value="RNA_pol_Rpb2_1"/>
    <property type="match status" value="1"/>
</dbReference>
<evidence type="ECO:0000259" key="15">
    <source>
        <dbReference type="Pfam" id="PF04566"/>
    </source>
</evidence>
<evidence type="ECO:0000256" key="8">
    <source>
        <dbReference type="ARBA" id="ARBA00023163"/>
    </source>
</evidence>
<evidence type="ECO:0000259" key="14">
    <source>
        <dbReference type="Pfam" id="PF04565"/>
    </source>
</evidence>
<evidence type="ECO:0000259" key="10">
    <source>
        <dbReference type="Pfam" id="PF00562"/>
    </source>
</evidence>
<evidence type="ECO:0000256" key="9">
    <source>
        <dbReference type="SAM" id="MobiDB-lite"/>
    </source>
</evidence>
<keyword evidence="4" id="KW-0808">Transferase</keyword>
<keyword evidence="8" id="KW-0804">Transcription</keyword>
<evidence type="ECO:0000256" key="6">
    <source>
        <dbReference type="ARBA" id="ARBA00022723"/>
    </source>
</evidence>
<dbReference type="InterPro" id="IPR007644">
    <property type="entry name" value="RNA_pol_bsu_protrusion"/>
</dbReference>
<organism evidence="16">
    <name type="scientific">viral metagenome</name>
    <dbReference type="NCBI Taxonomy" id="1070528"/>
    <lineage>
        <taxon>unclassified sequences</taxon>
        <taxon>metagenomes</taxon>
        <taxon>organismal metagenomes</taxon>
    </lineage>
</organism>
<dbReference type="GO" id="GO:0032549">
    <property type="term" value="F:ribonucleoside binding"/>
    <property type="evidence" value="ECO:0007669"/>
    <property type="project" value="InterPro"/>
</dbReference>
<dbReference type="PROSITE" id="PS01166">
    <property type="entry name" value="RNA_POL_BETA"/>
    <property type="match status" value="1"/>
</dbReference>
<dbReference type="InterPro" id="IPR007642">
    <property type="entry name" value="RNA_pol_Rpb2_2"/>
</dbReference>
<evidence type="ECO:0000256" key="1">
    <source>
        <dbReference type="ARBA" id="ARBA00006835"/>
    </source>
</evidence>
<dbReference type="InterPro" id="IPR037034">
    <property type="entry name" value="RNA_pol_Rpb2_2_sf"/>
</dbReference>
<dbReference type="GO" id="GO:0003677">
    <property type="term" value="F:DNA binding"/>
    <property type="evidence" value="ECO:0007669"/>
    <property type="project" value="InterPro"/>
</dbReference>
<feature type="region of interest" description="Disordered" evidence="9">
    <location>
        <begin position="947"/>
        <end position="972"/>
    </location>
</feature>
<dbReference type="InterPro" id="IPR007641">
    <property type="entry name" value="RNA_pol_Rpb2_7"/>
</dbReference>
<dbReference type="GO" id="GO:0006351">
    <property type="term" value="P:DNA-templated transcription"/>
    <property type="evidence" value="ECO:0007669"/>
    <property type="project" value="InterPro"/>
</dbReference>
<dbReference type="Gene3D" id="2.40.270.10">
    <property type="entry name" value="DNA-directed RNA polymerase, subunit 2, domain 6"/>
    <property type="match status" value="1"/>
</dbReference>
<evidence type="ECO:0000259" key="11">
    <source>
        <dbReference type="Pfam" id="PF04560"/>
    </source>
</evidence>
<dbReference type="PANTHER" id="PTHR20856">
    <property type="entry name" value="DNA-DIRECTED RNA POLYMERASE I SUBUNIT 2"/>
    <property type="match status" value="1"/>
</dbReference>
<keyword evidence="3" id="KW-0240">DNA-directed RNA polymerase</keyword>
<evidence type="ECO:0000313" key="16">
    <source>
        <dbReference type="EMBL" id="QHU00480.1"/>
    </source>
</evidence>
<dbReference type="SUPFAM" id="SSF64484">
    <property type="entry name" value="beta and beta-prime subunits of DNA dependent RNA-polymerase"/>
    <property type="match status" value="1"/>
</dbReference>
<feature type="domain" description="RNA polymerase Rpb2" evidence="12">
    <location>
        <begin position="226"/>
        <end position="378"/>
    </location>
</feature>
<reference evidence="16" key="1">
    <citation type="journal article" date="2020" name="Nature">
        <title>Giant virus diversity and host interactions through global metagenomics.</title>
        <authorList>
            <person name="Schulz F."/>
            <person name="Roux S."/>
            <person name="Paez-Espino D."/>
            <person name="Jungbluth S."/>
            <person name="Walsh D.A."/>
            <person name="Denef V.J."/>
            <person name="McMahon K.D."/>
            <person name="Konstantinidis K.T."/>
            <person name="Eloe-Fadrosh E.A."/>
            <person name="Kyrpides N.C."/>
            <person name="Woyke T."/>
        </authorList>
    </citation>
    <scope>NUCLEOTIDE SEQUENCE</scope>
    <source>
        <strain evidence="16">GVMAG-M-3300025860-20</strain>
    </source>
</reference>
<evidence type="ECO:0000256" key="4">
    <source>
        <dbReference type="ARBA" id="ARBA00022679"/>
    </source>
</evidence>
<dbReference type="GO" id="GO:0003899">
    <property type="term" value="F:DNA-directed RNA polymerase activity"/>
    <property type="evidence" value="ECO:0007669"/>
    <property type="project" value="UniProtKB-EC"/>
</dbReference>
<accession>A0A6C0J6I4</accession>
<sequence>MNVATDSYDWNKNTWSLIDSYFQDKSQLVKEQINSYNDFINNWLPTFLQQNRIVVSNNSRELKFEIINCSICKPARYVNRQGKRPLTPADARNNDYNYMARLYVDFRITDTDNNRDTKVEEFIETKVCIGGIPAMVRSSVCHLNGRSPGEASTLGECPFDLGGYFIIHGGERAIIAQERPKENDIFVFSEANASSSKDLIRAEIKSTIDQRYFPVRLCSIRLSKELTLRVYVPYNRRPIPIGIIFKAFGAITDKEIQECLIDIDDKSNEDFVNIVANSIRESSMVLTQEDAIMAVANSINININPEDFSSTDVSDEIKTNFRKKYAKDMLNRDFLAHVGNSPVKKLRFMSRMVRELLNAYRDPRLLTDRDSLLSKRLDLSGPLLSQIFRTQFLQLIRDIKHQFGRIMTNCTQEQIIGISRAHEIRRIIQKNSVEKKLTHALSTGNWQTSRNSNNSNSKKGVAQVLQRLSYPGYLSHLCRINSPLDSNGSKNVLPRKLHGTQIPKICPAETPEGAQVGIVKNKAMLLTVTIETSSAPAMYCIKKLGLIDIMTTSPTQIHRMTQVIINGDLVGLISSARETQRILKTMRYFKLTGTINKTVSISWQSDFNTLKILTDGGRYTVPYYRIDEDNHFVVDNWIKANRNLGTELDMDFNKLTSCMPTDLLDSLDEDDVAPFNAIKDKGEFNLKMIRQAPIEYLDTDEDSTSIIADTPEKLYNAQTFRIGANNDYYGHLTQSVKSLTNKTDKGPNTDILDEIYKHVNKSIRDILESLIIEVDVIDPKTRYIILKLNKELSEGSQQVAIININRHISGNFTRYTHCLLHPAQIHGVIGMNIPFSDHNPSPRNCYQSSMGKQALGIFASNYDLRWDTMANIMTYPQRPVTQTRTAKYVGLDKLFHGYNNMHCISTYSGYNQEDSLVGSLDSAKRGAHNSLYYRTYTAQLRRISDDGDGAETFQIPPTDGTIGRRQGNDGSDRYHAIVPSSKKNGKTMAPELPLLGSILVSGDVIIPKTKNIHRNDVVLHSDNSVTVRASEGGMVDAIIPSEEYPNDENEDGYKIIKIRLVQLRQPVLGDKFASMSAQKGTLGIQFNSADLIKSTSSGKPDTIMNPHAVPSRMTLGQLFSAHCSLYGLLTGRFMDSTPFTEFNINDISAKLRKLGYDDGGEQLMYNGFTGDVIGIAFYGPTYYQRLKHMVQDKMHARDTGPIQSLTRQPAEGRARGGGLRIGEMERDALIAYGLTSFLREKFCEASDIFEFYVSPEKQTVISANPKHGIYKYGMDKAYSDGVKRVIMPYATDLFRKELMQSMVKMIYTFQ</sequence>
<dbReference type="Gene3D" id="3.90.1800.10">
    <property type="entry name" value="RNA polymerase alpha subunit dimerisation domain"/>
    <property type="match status" value="1"/>
</dbReference>
<dbReference type="Gene3D" id="2.40.50.150">
    <property type="match status" value="1"/>
</dbReference>
<dbReference type="Pfam" id="PF04561">
    <property type="entry name" value="RNA_pol_Rpb2_2"/>
    <property type="match status" value="1"/>
</dbReference>
<feature type="domain" description="RNA polymerase Rpb2" evidence="14">
    <location>
        <begin position="463"/>
        <end position="525"/>
    </location>
</feature>
<keyword evidence="5" id="KW-0548">Nucleotidyltransferase</keyword>
<feature type="domain" description="RNA polymerase beta subunit protrusion" evidence="13">
    <location>
        <begin position="27"/>
        <end position="413"/>
    </location>
</feature>
<dbReference type="InterPro" id="IPR007120">
    <property type="entry name" value="DNA-dir_RNAP_su2_dom"/>
</dbReference>
<comment type="similarity">
    <text evidence="1">Belongs to the RNA polymerase beta chain family.</text>
</comment>
<evidence type="ECO:0000256" key="5">
    <source>
        <dbReference type="ARBA" id="ARBA00022695"/>
    </source>
</evidence>
<dbReference type="Gene3D" id="3.90.1100.10">
    <property type="match status" value="1"/>
</dbReference>
<dbReference type="Pfam" id="PF00562">
    <property type="entry name" value="RNA_pol_Rpb2_6"/>
    <property type="match status" value="1"/>
</dbReference>
<evidence type="ECO:0000256" key="7">
    <source>
        <dbReference type="ARBA" id="ARBA00022833"/>
    </source>
</evidence>
<name>A0A6C0J6I4_9ZZZZ</name>
<evidence type="ECO:0000259" key="12">
    <source>
        <dbReference type="Pfam" id="PF04561"/>
    </source>
</evidence>
<proteinExistence type="inferred from homology"/>
<protein>
    <recommendedName>
        <fullName evidence="2">DNA-directed RNA polymerase</fullName>
        <ecNumber evidence="2">2.7.7.6</ecNumber>
    </recommendedName>
</protein>
<keyword evidence="6" id="KW-0479">Metal-binding</keyword>
<evidence type="ECO:0000259" key="13">
    <source>
        <dbReference type="Pfam" id="PF04563"/>
    </source>
</evidence>